<protein>
    <recommendedName>
        <fullName evidence="1">peptidylprolyl isomerase</fullName>
        <ecNumber evidence="1">5.2.1.8</ecNumber>
    </recommendedName>
</protein>
<keyword evidence="2" id="KW-0697">Rotamase</keyword>
<dbReference type="EC" id="5.2.1.8" evidence="1"/>
<sequence>VSVGIFNEVAFRPFMLIPEALQVAWAEASALTESGEPEKSLELLRSVAWDACENGAQQARTLRFAADAGTALGEKDITNQKRHWQRAHKNYRKALNFDPKNKETRRRMNKLASMMDEKAISLGAGLQFFDEGNPTPLGLASLLIAGLLLLVSFKVITDWIDTPEDSPIVILEISYMPSGGNERVTAFVEIELYRDEAPNHVENFLLLVEDSSYDFTKFHRIIDDFMIQGGDFENEDGTGGSTGKWYGYCNGEEFDGAGNRHSAESCPQSSWTIGDEADNGLLHIPGSLAMAKTSAANTGSSQFYIVPGDSTPSHLDGVHTVFGQVISGLEHVTAISEADTPNSTQQGSGDTPINEVRLIQVTVND</sequence>
<dbReference type="PROSITE" id="PS00170">
    <property type="entry name" value="CSA_PPIASE_1"/>
    <property type="match status" value="1"/>
</dbReference>
<dbReference type="PROSITE" id="PS50072">
    <property type="entry name" value="CSA_PPIASE_2"/>
    <property type="match status" value="1"/>
</dbReference>
<evidence type="ECO:0000259" key="4">
    <source>
        <dbReference type="PROSITE" id="PS50072"/>
    </source>
</evidence>
<dbReference type="PANTHER" id="PTHR45625:SF4">
    <property type="entry name" value="PEPTIDYLPROLYL ISOMERASE DOMAIN AND WD REPEAT-CONTAINING PROTEIN 1"/>
    <property type="match status" value="1"/>
</dbReference>
<dbReference type="InterPro" id="IPR044666">
    <property type="entry name" value="Cyclophilin_A-like"/>
</dbReference>
<dbReference type="CDD" id="cd00317">
    <property type="entry name" value="cyclophilin"/>
    <property type="match status" value="1"/>
</dbReference>
<dbReference type="EMBL" id="UINC01012898">
    <property type="protein sequence ID" value="SVA56068.1"/>
    <property type="molecule type" value="Genomic_DNA"/>
</dbReference>
<dbReference type="PANTHER" id="PTHR45625">
    <property type="entry name" value="PEPTIDYL-PROLYL CIS-TRANS ISOMERASE-RELATED"/>
    <property type="match status" value="1"/>
</dbReference>
<dbReference type="PRINTS" id="PR00153">
    <property type="entry name" value="CSAPPISMRASE"/>
</dbReference>
<dbReference type="InterPro" id="IPR020892">
    <property type="entry name" value="Cyclophilin-type_PPIase_CS"/>
</dbReference>
<dbReference type="GO" id="GO:0003755">
    <property type="term" value="F:peptidyl-prolyl cis-trans isomerase activity"/>
    <property type="evidence" value="ECO:0007669"/>
    <property type="project" value="UniProtKB-KW"/>
</dbReference>
<reference evidence="5" key="1">
    <citation type="submission" date="2018-05" db="EMBL/GenBank/DDBJ databases">
        <authorList>
            <person name="Lanie J.A."/>
            <person name="Ng W.-L."/>
            <person name="Kazmierczak K.M."/>
            <person name="Andrzejewski T.M."/>
            <person name="Davidsen T.M."/>
            <person name="Wayne K.J."/>
            <person name="Tettelin H."/>
            <person name="Glass J.I."/>
            <person name="Rusch D."/>
            <person name="Podicherti R."/>
            <person name="Tsui H.-C.T."/>
            <person name="Winkler M.E."/>
        </authorList>
    </citation>
    <scope>NUCLEOTIDE SEQUENCE</scope>
</reference>
<feature type="non-terminal residue" evidence="5">
    <location>
        <position position="1"/>
    </location>
</feature>
<evidence type="ECO:0000256" key="1">
    <source>
        <dbReference type="ARBA" id="ARBA00013194"/>
    </source>
</evidence>
<gene>
    <name evidence="5" type="ORF">METZ01_LOCUS108922</name>
</gene>
<accession>A0A381WUY1</accession>
<dbReference type="SUPFAM" id="SSF50891">
    <property type="entry name" value="Cyclophilin-like"/>
    <property type="match status" value="1"/>
</dbReference>
<dbReference type="AlphaFoldDB" id="A0A381WUY1"/>
<evidence type="ECO:0000313" key="5">
    <source>
        <dbReference type="EMBL" id="SVA56068.1"/>
    </source>
</evidence>
<feature type="domain" description="PPIase cyclophilin-type" evidence="4">
    <location>
        <begin position="175"/>
        <end position="363"/>
    </location>
</feature>
<dbReference type="Gene3D" id="2.40.100.10">
    <property type="entry name" value="Cyclophilin-like"/>
    <property type="match status" value="1"/>
</dbReference>
<proteinExistence type="predicted"/>
<name>A0A381WUY1_9ZZZZ</name>
<keyword evidence="3" id="KW-0413">Isomerase</keyword>
<dbReference type="InterPro" id="IPR002130">
    <property type="entry name" value="Cyclophilin-type_PPIase_dom"/>
</dbReference>
<dbReference type="Pfam" id="PF00160">
    <property type="entry name" value="Pro_isomerase"/>
    <property type="match status" value="1"/>
</dbReference>
<organism evidence="5">
    <name type="scientific">marine metagenome</name>
    <dbReference type="NCBI Taxonomy" id="408172"/>
    <lineage>
        <taxon>unclassified sequences</taxon>
        <taxon>metagenomes</taxon>
        <taxon>ecological metagenomes</taxon>
    </lineage>
</organism>
<evidence type="ECO:0000256" key="2">
    <source>
        <dbReference type="ARBA" id="ARBA00023110"/>
    </source>
</evidence>
<dbReference type="InterPro" id="IPR029000">
    <property type="entry name" value="Cyclophilin-like_dom_sf"/>
</dbReference>
<evidence type="ECO:0000256" key="3">
    <source>
        <dbReference type="ARBA" id="ARBA00023235"/>
    </source>
</evidence>
<dbReference type="GO" id="GO:0006457">
    <property type="term" value="P:protein folding"/>
    <property type="evidence" value="ECO:0007669"/>
    <property type="project" value="InterPro"/>
</dbReference>